<keyword evidence="2" id="KW-1185">Reference proteome</keyword>
<reference evidence="2" key="1">
    <citation type="journal article" date="2024" name="Proc. Natl. Acad. Sci. U.S.A.">
        <title>Extraordinary preservation of gene collinearity over three hundred million years revealed in homosporous lycophytes.</title>
        <authorList>
            <person name="Li C."/>
            <person name="Wickell D."/>
            <person name="Kuo L.Y."/>
            <person name="Chen X."/>
            <person name="Nie B."/>
            <person name="Liao X."/>
            <person name="Peng D."/>
            <person name="Ji J."/>
            <person name="Jenkins J."/>
            <person name="Williams M."/>
            <person name="Shu S."/>
            <person name="Plott C."/>
            <person name="Barry K."/>
            <person name="Rajasekar S."/>
            <person name="Grimwood J."/>
            <person name="Han X."/>
            <person name="Sun S."/>
            <person name="Hou Z."/>
            <person name="He W."/>
            <person name="Dai G."/>
            <person name="Sun C."/>
            <person name="Schmutz J."/>
            <person name="Leebens-Mack J.H."/>
            <person name="Li F.W."/>
            <person name="Wang L."/>
        </authorList>
    </citation>
    <scope>NUCLEOTIDE SEQUENCE [LARGE SCALE GENOMIC DNA]</scope>
    <source>
        <strain evidence="2">cv. PW_Plant_1</strain>
    </source>
</reference>
<evidence type="ECO:0000313" key="2">
    <source>
        <dbReference type="Proteomes" id="UP001162992"/>
    </source>
</evidence>
<proteinExistence type="predicted"/>
<organism evidence="1 2">
    <name type="scientific">Diphasiastrum complanatum</name>
    <name type="common">Issler's clubmoss</name>
    <name type="synonym">Lycopodium complanatum</name>
    <dbReference type="NCBI Taxonomy" id="34168"/>
    <lineage>
        <taxon>Eukaryota</taxon>
        <taxon>Viridiplantae</taxon>
        <taxon>Streptophyta</taxon>
        <taxon>Embryophyta</taxon>
        <taxon>Tracheophyta</taxon>
        <taxon>Lycopodiopsida</taxon>
        <taxon>Lycopodiales</taxon>
        <taxon>Lycopodiaceae</taxon>
        <taxon>Lycopodioideae</taxon>
        <taxon>Diphasiastrum</taxon>
    </lineage>
</organism>
<dbReference type="Proteomes" id="UP001162992">
    <property type="component" value="Chromosome 3"/>
</dbReference>
<evidence type="ECO:0000313" key="1">
    <source>
        <dbReference type="EMBL" id="KAJ7561605.1"/>
    </source>
</evidence>
<accession>A0ACC2E5A7</accession>
<sequence>MRDTLLTRKWLVIFHVLWPFRMSSFLVVRKENCKWMHKEVKKKAESYNINTKEAIGFLFLATFIF</sequence>
<name>A0ACC2E5A7_DIPCM</name>
<comment type="caution">
    <text evidence="1">The sequence shown here is derived from an EMBL/GenBank/DDBJ whole genome shotgun (WGS) entry which is preliminary data.</text>
</comment>
<gene>
    <name evidence="1" type="ORF">O6H91_03G035400</name>
</gene>
<dbReference type="EMBL" id="CM055094">
    <property type="protein sequence ID" value="KAJ7561605.1"/>
    <property type="molecule type" value="Genomic_DNA"/>
</dbReference>
<protein>
    <submittedName>
        <fullName evidence="1">Uncharacterized protein</fullName>
    </submittedName>
</protein>